<dbReference type="PANTHER" id="PTHR44858:SF1">
    <property type="entry name" value="UDP-N-ACETYLGLUCOSAMINE--PEPTIDE N-ACETYLGLUCOSAMINYLTRANSFERASE SPINDLY-RELATED"/>
    <property type="match status" value="1"/>
</dbReference>
<dbReference type="Gene3D" id="1.25.40.10">
    <property type="entry name" value="Tetratricopeptide repeat domain"/>
    <property type="match status" value="1"/>
</dbReference>
<evidence type="ECO:0000256" key="3">
    <source>
        <dbReference type="PROSITE-ProRule" id="PRU00339"/>
    </source>
</evidence>
<dbReference type="PROSITE" id="PS50005">
    <property type="entry name" value="TPR"/>
    <property type="match status" value="2"/>
</dbReference>
<feature type="repeat" description="TPR" evidence="3">
    <location>
        <begin position="176"/>
        <end position="209"/>
    </location>
</feature>
<feature type="repeat" description="TPR" evidence="3">
    <location>
        <begin position="106"/>
        <end position="139"/>
    </location>
</feature>
<reference evidence="4 5" key="1">
    <citation type="submission" date="2023-08" db="EMBL/GenBank/DDBJ databases">
        <title>Rhodoferax potami sp. nov. and Rhodoferax mekongensis sp. nov., isolated from the Mekong River in Thailand.</title>
        <authorList>
            <person name="Kitikhun S."/>
            <person name="Charoenyingcharoen P."/>
            <person name="Siriarchawattana P."/>
            <person name="Likhitrattanapisal S."/>
            <person name="Nilsakha T."/>
            <person name="Chanpet A."/>
            <person name="Rattanawaree P."/>
            <person name="Ingsriswang S."/>
        </authorList>
    </citation>
    <scope>NUCLEOTIDE SEQUENCE [LARGE SCALE GENOMIC DNA]</scope>
    <source>
        <strain evidence="4 5">TBRC 17660</strain>
    </source>
</reference>
<sequence length="290" mass="31610">MSKKTSIEMGPAMTESRQSTVKVATRKLALMLGGALAIAVLGFLQGCSSAPSISPGTDIATDSDETPARKRAKIRLELAAGYYSNGQTRVALDEIKQSIAADPGIYEAHNLRGLIYMQLNDFGLADESFRRALQLSPQAAAVQHNYGWMLCQQGRMPEAYANFSAAINNPLYQERAKSWMALGVCQKTAGLRDEALVSLTRALELEPGNPVAGYNLALLFVLRGDLSRAQSQIRRVNNSEFANSETLWLGVKIERRLGNRDSAAQLGTQLAKRFPVSKEASLLERGAFDE</sequence>
<dbReference type="Pfam" id="PF13181">
    <property type="entry name" value="TPR_8"/>
    <property type="match status" value="1"/>
</dbReference>
<keyword evidence="1" id="KW-0677">Repeat</keyword>
<accession>A0ABU3KRQ8</accession>
<dbReference type="SUPFAM" id="SSF81901">
    <property type="entry name" value="HCP-like"/>
    <property type="match status" value="1"/>
</dbReference>
<dbReference type="Pfam" id="PF13432">
    <property type="entry name" value="TPR_16"/>
    <property type="match status" value="1"/>
</dbReference>
<protein>
    <submittedName>
        <fullName evidence="4">Type IV pilus biogenesis/stability protein PilW</fullName>
    </submittedName>
</protein>
<comment type="caution">
    <text evidence="4">The sequence shown here is derived from an EMBL/GenBank/DDBJ whole genome shotgun (WGS) entry which is preliminary data.</text>
</comment>
<keyword evidence="5" id="KW-1185">Reference proteome</keyword>
<dbReference type="Proteomes" id="UP001321700">
    <property type="component" value="Unassembled WGS sequence"/>
</dbReference>
<dbReference type="NCBIfam" id="TIGR02521">
    <property type="entry name" value="type_IV_pilW"/>
    <property type="match status" value="1"/>
</dbReference>
<evidence type="ECO:0000256" key="1">
    <source>
        <dbReference type="ARBA" id="ARBA00022737"/>
    </source>
</evidence>
<dbReference type="InterPro" id="IPR011990">
    <property type="entry name" value="TPR-like_helical_dom_sf"/>
</dbReference>
<organism evidence="4 5">
    <name type="scientific">Rhodoferax potami</name>
    <dbReference type="NCBI Taxonomy" id="3068338"/>
    <lineage>
        <taxon>Bacteria</taxon>
        <taxon>Pseudomonadati</taxon>
        <taxon>Pseudomonadota</taxon>
        <taxon>Betaproteobacteria</taxon>
        <taxon>Burkholderiales</taxon>
        <taxon>Comamonadaceae</taxon>
        <taxon>Rhodoferax</taxon>
    </lineage>
</organism>
<dbReference type="InterPro" id="IPR013360">
    <property type="entry name" value="Pilus_4_PilW"/>
</dbReference>
<keyword evidence="2 3" id="KW-0802">TPR repeat</keyword>
<proteinExistence type="predicted"/>
<evidence type="ECO:0000313" key="4">
    <source>
        <dbReference type="EMBL" id="MDT7520426.1"/>
    </source>
</evidence>
<evidence type="ECO:0000256" key="2">
    <source>
        <dbReference type="ARBA" id="ARBA00022803"/>
    </source>
</evidence>
<dbReference type="EMBL" id="JAVBIK010000001">
    <property type="protein sequence ID" value="MDT7520426.1"/>
    <property type="molecule type" value="Genomic_DNA"/>
</dbReference>
<dbReference type="RefSeq" id="WP_313876024.1">
    <property type="nucleotide sequence ID" value="NZ_JAVBIK010000001.1"/>
</dbReference>
<dbReference type="PANTHER" id="PTHR44858">
    <property type="entry name" value="TETRATRICOPEPTIDE REPEAT PROTEIN 6"/>
    <property type="match status" value="1"/>
</dbReference>
<name>A0ABU3KRQ8_9BURK</name>
<dbReference type="InterPro" id="IPR019734">
    <property type="entry name" value="TPR_rpt"/>
</dbReference>
<dbReference type="InterPro" id="IPR050498">
    <property type="entry name" value="Ycf3"/>
</dbReference>
<dbReference type="SMART" id="SM00028">
    <property type="entry name" value="TPR"/>
    <property type="match status" value="3"/>
</dbReference>
<gene>
    <name evidence="4" type="primary">pilW</name>
    <name evidence="4" type="ORF">RAE19_17210</name>
</gene>
<evidence type="ECO:0000313" key="5">
    <source>
        <dbReference type="Proteomes" id="UP001321700"/>
    </source>
</evidence>